<evidence type="ECO:0000313" key="3">
    <source>
        <dbReference type="Proteomes" id="UP000321595"/>
    </source>
</evidence>
<keyword evidence="3" id="KW-1185">Reference proteome</keyword>
<feature type="chain" id="PRO_5023035524" evidence="1">
    <location>
        <begin position="20"/>
        <end position="223"/>
    </location>
</feature>
<dbReference type="RefSeq" id="WP_146958128.1">
    <property type="nucleotide sequence ID" value="NZ_CP042467.1"/>
</dbReference>
<accession>A0A5B8XLU2</accession>
<dbReference type="Proteomes" id="UP000321595">
    <property type="component" value="Chromosome"/>
</dbReference>
<dbReference type="KEGG" id="bbae:FRD01_04805"/>
<evidence type="ECO:0000313" key="2">
    <source>
        <dbReference type="EMBL" id="QED26575.1"/>
    </source>
</evidence>
<dbReference type="SUPFAM" id="SSF89392">
    <property type="entry name" value="Prokaryotic lipoproteins and lipoprotein localization factors"/>
    <property type="match status" value="1"/>
</dbReference>
<organism evidence="2 3">
    <name type="scientific">Microvenator marinus</name>
    <dbReference type="NCBI Taxonomy" id="2600177"/>
    <lineage>
        <taxon>Bacteria</taxon>
        <taxon>Deltaproteobacteria</taxon>
        <taxon>Bradymonadales</taxon>
        <taxon>Microvenatoraceae</taxon>
        <taxon>Microvenator</taxon>
    </lineage>
</organism>
<feature type="signal peptide" evidence="1">
    <location>
        <begin position="1"/>
        <end position="19"/>
    </location>
</feature>
<keyword evidence="1" id="KW-0732">Signal</keyword>
<dbReference type="PANTHER" id="PTHR35869">
    <property type="entry name" value="OUTER-MEMBRANE LIPOPROTEIN CARRIER PROTEIN"/>
    <property type="match status" value="1"/>
</dbReference>
<protein>
    <submittedName>
        <fullName evidence="2">Outer membrane lipoprotein carrier protein LolA</fullName>
    </submittedName>
</protein>
<keyword evidence="2" id="KW-0449">Lipoprotein</keyword>
<dbReference type="Pfam" id="PF03548">
    <property type="entry name" value="LolA"/>
    <property type="match status" value="1"/>
</dbReference>
<evidence type="ECO:0000256" key="1">
    <source>
        <dbReference type="SAM" id="SignalP"/>
    </source>
</evidence>
<name>A0A5B8XLU2_9DELT</name>
<sequence>MKNILVMVLLVFAAQNAWAQDNGTPDEYAERVQDFYKATSDFQSKFVQTYTDLAAGDQKVSFGRVYFKKPGKMRWDYLVDKNSSKREKVYVSDGDAFWIYETEFQQVFKQCLAESQLPTSLRFLMGEGDLLAEFNITFAKGSTEKAPKLRLVPKVPTSRYKELQFEVNPTTYQVVKTTIFDPYGNTNEIKFDAALVNKNLPDSGFVFKTPKGAREINPQKTCQ</sequence>
<dbReference type="AlphaFoldDB" id="A0A5B8XLU2"/>
<dbReference type="InterPro" id="IPR004564">
    <property type="entry name" value="OM_lipoprot_carrier_LolA-like"/>
</dbReference>
<gene>
    <name evidence="2" type="ORF">FRD01_04805</name>
</gene>
<dbReference type="InterPro" id="IPR029046">
    <property type="entry name" value="LolA/LolB/LppX"/>
</dbReference>
<dbReference type="EMBL" id="CP042467">
    <property type="protein sequence ID" value="QED26575.1"/>
    <property type="molecule type" value="Genomic_DNA"/>
</dbReference>
<reference evidence="2 3" key="1">
    <citation type="submission" date="2019-08" db="EMBL/GenBank/DDBJ databases">
        <authorList>
            <person name="Liang Q."/>
        </authorList>
    </citation>
    <scope>NUCLEOTIDE SEQUENCE [LARGE SCALE GENOMIC DNA]</scope>
    <source>
        <strain evidence="2 3">V1718</strain>
    </source>
</reference>
<proteinExistence type="predicted"/>
<dbReference type="OrthoDB" id="9785727at2"/>
<dbReference type="Gene3D" id="2.50.20.10">
    <property type="entry name" value="Lipoprotein localisation LolA/LolB/LppX"/>
    <property type="match status" value="1"/>
</dbReference>
<dbReference type="CDD" id="cd16325">
    <property type="entry name" value="LolA"/>
    <property type="match status" value="1"/>
</dbReference>
<dbReference type="PANTHER" id="PTHR35869:SF1">
    <property type="entry name" value="OUTER-MEMBRANE LIPOPROTEIN CARRIER PROTEIN"/>
    <property type="match status" value="1"/>
</dbReference>